<evidence type="ECO:0000256" key="1">
    <source>
        <dbReference type="ARBA" id="ARBA00022553"/>
    </source>
</evidence>
<dbReference type="InterPro" id="IPR001789">
    <property type="entry name" value="Sig_transdc_resp-reg_receiver"/>
</dbReference>
<gene>
    <name evidence="4" type="ORF">I4J89_29040</name>
</gene>
<keyword evidence="5" id="KW-1185">Reference proteome</keyword>
<dbReference type="AlphaFoldDB" id="A0A931CDJ7"/>
<feature type="domain" description="Response regulatory" evidence="3">
    <location>
        <begin position="5"/>
        <end position="121"/>
    </location>
</feature>
<dbReference type="SUPFAM" id="SSF52172">
    <property type="entry name" value="CheY-like"/>
    <property type="match status" value="1"/>
</dbReference>
<feature type="modified residue" description="4-aspartylphosphate" evidence="2">
    <location>
        <position position="54"/>
    </location>
</feature>
<evidence type="ECO:0000313" key="4">
    <source>
        <dbReference type="EMBL" id="MBG0565507.1"/>
    </source>
</evidence>
<proteinExistence type="predicted"/>
<organism evidence="4 5">
    <name type="scientific">Actinoplanes aureus</name>
    <dbReference type="NCBI Taxonomy" id="2792083"/>
    <lineage>
        <taxon>Bacteria</taxon>
        <taxon>Bacillati</taxon>
        <taxon>Actinomycetota</taxon>
        <taxon>Actinomycetes</taxon>
        <taxon>Micromonosporales</taxon>
        <taxon>Micromonosporaceae</taxon>
        <taxon>Actinoplanes</taxon>
    </lineage>
</organism>
<evidence type="ECO:0000313" key="5">
    <source>
        <dbReference type="Proteomes" id="UP000598146"/>
    </source>
</evidence>
<sequence length="129" mass="14065">MNENLVLIAEDDRDVRELISFALENAGFETLGARDGRTAAKLLAVAGPVALITDVRMPDMNGLDLCRLVRENPATRDTGILMLSAGVHQYDVAAGMTAGADRYLPKPVSPRRLVEELRSVITEKALRYA</sequence>
<evidence type="ECO:0000259" key="3">
    <source>
        <dbReference type="PROSITE" id="PS50110"/>
    </source>
</evidence>
<protein>
    <submittedName>
        <fullName evidence="4">Response regulator</fullName>
    </submittedName>
</protein>
<accession>A0A931CDJ7</accession>
<dbReference type="PANTHER" id="PTHR44591:SF3">
    <property type="entry name" value="RESPONSE REGULATORY DOMAIN-CONTAINING PROTEIN"/>
    <property type="match status" value="1"/>
</dbReference>
<comment type="caution">
    <text evidence="4">The sequence shown here is derived from an EMBL/GenBank/DDBJ whole genome shotgun (WGS) entry which is preliminary data.</text>
</comment>
<reference evidence="4" key="1">
    <citation type="submission" date="2020-11" db="EMBL/GenBank/DDBJ databases">
        <title>Isolation and identification of active actinomycetes.</title>
        <authorList>
            <person name="Sun X."/>
        </authorList>
    </citation>
    <scope>NUCLEOTIDE SEQUENCE</scope>
    <source>
        <strain evidence="4">NEAU-A11</strain>
    </source>
</reference>
<dbReference type="PANTHER" id="PTHR44591">
    <property type="entry name" value="STRESS RESPONSE REGULATOR PROTEIN 1"/>
    <property type="match status" value="1"/>
</dbReference>
<keyword evidence="1 2" id="KW-0597">Phosphoprotein</keyword>
<dbReference type="InterPro" id="IPR050595">
    <property type="entry name" value="Bact_response_regulator"/>
</dbReference>
<dbReference type="RefSeq" id="WP_196417280.1">
    <property type="nucleotide sequence ID" value="NZ_JADQTO010000015.1"/>
</dbReference>
<dbReference type="Gene3D" id="3.40.50.2300">
    <property type="match status" value="1"/>
</dbReference>
<name>A0A931CDJ7_9ACTN</name>
<dbReference type="Pfam" id="PF00072">
    <property type="entry name" value="Response_reg"/>
    <property type="match status" value="1"/>
</dbReference>
<dbReference type="Proteomes" id="UP000598146">
    <property type="component" value="Unassembled WGS sequence"/>
</dbReference>
<dbReference type="InterPro" id="IPR011006">
    <property type="entry name" value="CheY-like_superfamily"/>
</dbReference>
<dbReference type="PROSITE" id="PS50110">
    <property type="entry name" value="RESPONSE_REGULATORY"/>
    <property type="match status" value="1"/>
</dbReference>
<dbReference type="GO" id="GO:0000160">
    <property type="term" value="P:phosphorelay signal transduction system"/>
    <property type="evidence" value="ECO:0007669"/>
    <property type="project" value="InterPro"/>
</dbReference>
<dbReference type="EMBL" id="JADQTO010000015">
    <property type="protein sequence ID" value="MBG0565507.1"/>
    <property type="molecule type" value="Genomic_DNA"/>
</dbReference>
<evidence type="ECO:0000256" key="2">
    <source>
        <dbReference type="PROSITE-ProRule" id="PRU00169"/>
    </source>
</evidence>
<dbReference type="SMART" id="SM00448">
    <property type="entry name" value="REC"/>
    <property type="match status" value="1"/>
</dbReference>